<dbReference type="Proteomes" id="UP000054600">
    <property type="component" value="Unassembled WGS sequence"/>
</dbReference>
<evidence type="ECO:0000313" key="5">
    <source>
        <dbReference type="Proteomes" id="UP000054600"/>
    </source>
</evidence>
<evidence type="ECO:0000256" key="3">
    <source>
        <dbReference type="SAM" id="Phobius"/>
    </source>
</evidence>
<feature type="transmembrane region" description="Helical" evidence="3">
    <location>
        <begin position="99"/>
        <end position="117"/>
    </location>
</feature>
<organism evidence="4 5">
    <name type="scientific">Legionella shakespearei DSM 23087</name>
    <dbReference type="NCBI Taxonomy" id="1122169"/>
    <lineage>
        <taxon>Bacteria</taxon>
        <taxon>Pseudomonadati</taxon>
        <taxon>Pseudomonadota</taxon>
        <taxon>Gammaproteobacteria</taxon>
        <taxon>Legionellales</taxon>
        <taxon>Legionellaceae</taxon>
        <taxon>Legionella</taxon>
    </lineage>
</organism>
<evidence type="ECO:0000313" key="4">
    <source>
        <dbReference type="EMBL" id="KTD56429.1"/>
    </source>
</evidence>
<comment type="caution">
    <text evidence="4">The sequence shown here is derived from an EMBL/GenBank/DDBJ whole genome shotgun (WGS) entry which is preliminary data.</text>
</comment>
<dbReference type="RefSeq" id="WP_018576524.1">
    <property type="nucleotide sequence ID" value="NZ_KB892387.1"/>
</dbReference>
<feature type="coiled-coil region" evidence="1">
    <location>
        <begin position="270"/>
        <end position="297"/>
    </location>
</feature>
<keyword evidence="3" id="KW-0472">Membrane</keyword>
<feature type="transmembrane region" description="Helical" evidence="3">
    <location>
        <begin position="338"/>
        <end position="360"/>
    </location>
</feature>
<evidence type="ECO:0000256" key="1">
    <source>
        <dbReference type="SAM" id="Coils"/>
    </source>
</evidence>
<dbReference type="eggNOG" id="ENOG5031E2I">
    <property type="taxonomic scope" value="Bacteria"/>
</dbReference>
<feature type="compositionally biased region" description="Polar residues" evidence="2">
    <location>
        <begin position="435"/>
        <end position="444"/>
    </location>
</feature>
<gene>
    <name evidence="4" type="primary">sidA</name>
    <name evidence="4" type="ORF">Lsha_2828</name>
</gene>
<protein>
    <submittedName>
        <fullName evidence="4">SidA protein, subsrate of the Dot/Icm transport system</fullName>
    </submittedName>
</protein>
<accession>A0A0W0YHK0</accession>
<feature type="region of interest" description="Disordered" evidence="2">
    <location>
        <begin position="414"/>
        <end position="459"/>
    </location>
</feature>
<keyword evidence="3" id="KW-1133">Transmembrane helix</keyword>
<dbReference type="PATRIC" id="fig|1122169.6.peg.3253"/>
<keyword evidence="5" id="KW-1185">Reference proteome</keyword>
<dbReference type="EMBL" id="LNYW01000074">
    <property type="protein sequence ID" value="KTD56429.1"/>
    <property type="molecule type" value="Genomic_DNA"/>
</dbReference>
<dbReference type="OrthoDB" id="5653889at2"/>
<keyword evidence="1" id="KW-0175">Coiled coil</keyword>
<dbReference type="NCBIfam" id="NF033872">
    <property type="entry name" value="SidA_fam"/>
    <property type="match status" value="1"/>
</dbReference>
<sequence>MANYSHTPQKLSPKMGLLKKELENRALHHQSFIEEVHKGSNLLSNVTGFIHHTFNIISSAMSAAKAIPLLGAFIQLASVVPKAIAILTDPEKSKSEKAISALLILVLVALSIVALTVGSSAALIVGIVMASIVTAVDGLGFIGSIFEKYKISQAYNLKKELDGLLEQRIMPENDKYNDELELRALELEHKISTNKLADEEKKRFVEELEFINSILKQKNIVAGNKPNSSALKLKQHYATRQEQMSALTDKLVEAESSKDDNLKAKILDEILEMEKELILTERAIEDLTKSTEELNAESFMASSTIALSGSTAALSAAGLVISVLALVLVVGGVAAPQFVIPAVIGIGIGLAVLGFMKFVAEKLVEMETNRRKENKAIVRKEGLRNEMLYDYGHQNQNSNAHMHELLEISSLDKELEKNSNPATVKEQEQSFPALFSSTPEPTQTEEAHDATPVASIREA</sequence>
<feature type="transmembrane region" description="Helical" evidence="3">
    <location>
        <begin position="312"/>
        <end position="332"/>
    </location>
</feature>
<name>A0A0W0YHK0_9GAMM</name>
<reference evidence="4 5" key="1">
    <citation type="submission" date="2015-11" db="EMBL/GenBank/DDBJ databases">
        <title>Genomic analysis of 38 Legionella species identifies large and diverse effector repertoires.</title>
        <authorList>
            <person name="Burstein D."/>
            <person name="Amaro F."/>
            <person name="Zusman T."/>
            <person name="Lifshitz Z."/>
            <person name="Cohen O."/>
            <person name="Gilbert J.A."/>
            <person name="Pupko T."/>
            <person name="Shuman H.A."/>
            <person name="Segal G."/>
        </authorList>
    </citation>
    <scope>NUCLEOTIDE SEQUENCE [LARGE SCALE GENOMIC DNA]</scope>
    <source>
        <strain evidence="4 5">ATCC 49655</strain>
    </source>
</reference>
<proteinExistence type="predicted"/>
<keyword evidence="3" id="KW-0812">Transmembrane</keyword>
<dbReference type="AlphaFoldDB" id="A0A0W0YHK0"/>
<evidence type="ECO:0000256" key="2">
    <source>
        <dbReference type="SAM" id="MobiDB-lite"/>
    </source>
</evidence>
<feature type="transmembrane region" description="Helical" evidence="3">
    <location>
        <begin position="123"/>
        <end position="146"/>
    </location>
</feature>